<name>A0AAN0JD51_AMPQE</name>
<sequence>MEENKVESEEEFESAESDSEGKVLEEQSNNKLINNKQTMNTDQASDTNTSQSDAKQTHTEEAHTDTTQTHTEPAMSNAEPTDTDTSTNQSHTGTSQSDPGTNQSNTGTSQSDPGTNQSNTGTNQSDTGTSQSGTSSWSWGWGSITSTLSSAVTKATEYTSSVINKGGEEEEEVPTPQEMRRESTTDEEREDQSIGGIFTGLATAVQSTGASLLSGGLDALEVIGRKTVDIISEGDPGLRKKRALLTGDTKTLSQLLKEAKETNNDNNNDDNNQENTSSLINYSQLIEQHGGLVHLEALEMLSGDCTSKLESIESESVNDEVQSLCQYFNIEEEEEEDPGDGKEFTNISSLTIDRVKADQLIKCHEDINIQAKEEVDKDIEVLYVESMNGMARLCSSSLQLFKKTSEILLIPSDGESIDVKDVAMKLKKITVIISNEFETIASLYAEKINEKSSEDKGQEYITSLYLEASSSSSYVQSAHKLLLPVLQHRLTITINNNNN</sequence>
<organism evidence="4 5">
    <name type="scientific">Amphimedon queenslandica</name>
    <name type="common">Sponge</name>
    <dbReference type="NCBI Taxonomy" id="400682"/>
    <lineage>
        <taxon>Eukaryota</taxon>
        <taxon>Metazoa</taxon>
        <taxon>Porifera</taxon>
        <taxon>Demospongiae</taxon>
        <taxon>Heteroscleromorpha</taxon>
        <taxon>Haplosclerida</taxon>
        <taxon>Niphatidae</taxon>
        <taxon>Amphimedon</taxon>
    </lineage>
</organism>
<feature type="compositionally biased region" description="Polar residues" evidence="3">
    <location>
        <begin position="78"/>
        <end position="117"/>
    </location>
</feature>
<comment type="similarity">
    <text evidence="1">Belongs to the FAM114 family.</text>
</comment>
<dbReference type="InterPro" id="IPR007998">
    <property type="entry name" value="DUF719"/>
</dbReference>
<evidence type="ECO:0000313" key="5">
    <source>
        <dbReference type="Proteomes" id="UP000007879"/>
    </source>
</evidence>
<evidence type="ECO:0000256" key="3">
    <source>
        <dbReference type="SAM" id="MobiDB-lite"/>
    </source>
</evidence>
<gene>
    <name evidence="4" type="primary">105313583</name>
</gene>
<dbReference type="EnsemblMetazoa" id="XM_019999391.1">
    <property type="protein sequence ID" value="XP_019854950.1"/>
    <property type="gene ID" value="LOC105313583"/>
</dbReference>
<dbReference type="PANTHER" id="PTHR12842">
    <property type="entry name" value="FI01459P"/>
    <property type="match status" value="1"/>
</dbReference>
<feature type="compositionally biased region" description="Polar residues" evidence="3">
    <location>
        <begin position="26"/>
        <end position="54"/>
    </location>
</feature>
<keyword evidence="5" id="KW-1185">Reference proteome</keyword>
<evidence type="ECO:0008006" key="6">
    <source>
        <dbReference type="Google" id="ProtNLM"/>
    </source>
</evidence>
<dbReference type="PANTHER" id="PTHR12842:SF6">
    <property type="entry name" value="FI01459P"/>
    <property type="match status" value="1"/>
</dbReference>
<evidence type="ECO:0000256" key="1">
    <source>
        <dbReference type="ARBA" id="ARBA00006903"/>
    </source>
</evidence>
<feature type="region of interest" description="Disordered" evidence="3">
    <location>
        <begin position="1"/>
        <end position="140"/>
    </location>
</feature>
<dbReference type="Pfam" id="PF05334">
    <property type="entry name" value="DUF719"/>
    <property type="match status" value="1"/>
</dbReference>
<proteinExistence type="inferred from homology"/>
<evidence type="ECO:0000313" key="4">
    <source>
        <dbReference type="EnsemblMetazoa" id="XP_019854950.1"/>
    </source>
</evidence>
<feature type="compositionally biased region" description="Low complexity" evidence="3">
    <location>
        <begin position="118"/>
        <end position="140"/>
    </location>
</feature>
<protein>
    <recommendedName>
        <fullName evidence="6">Protein FAM114A2</fullName>
    </recommendedName>
</protein>
<feature type="compositionally biased region" description="Basic and acidic residues" evidence="3">
    <location>
        <begin position="55"/>
        <end position="64"/>
    </location>
</feature>
<feature type="compositionally biased region" description="Acidic residues" evidence="3">
    <location>
        <begin position="8"/>
        <end position="18"/>
    </location>
</feature>
<reference evidence="4" key="2">
    <citation type="submission" date="2024-06" db="UniProtKB">
        <authorList>
            <consortium name="EnsemblMetazoa"/>
        </authorList>
    </citation>
    <scope>IDENTIFICATION</scope>
</reference>
<feature type="region of interest" description="Disordered" evidence="3">
    <location>
        <begin position="161"/>
        <end position="192"/>
    </location>
</feature>
<keyword evidence="2" id="KW-0597">Phosphoprotein</keyword>
<dbReference type="AlphaFoldDB" id="A0AAN0JD51"/>
<reference evidence="5" key="1">
    <citation type="journal article" date="2010" name="Nature">
        <title>The Amphimedon queenslandica genome and the evolution of animal complexity.</title>
        <authorList>
            <person name="Srivastava M."/>
            <person name="Simakov O."/>
            <person name="Chapman J."/>
            <person name="Fahey B."/>
            <person name="Gauthier M.E."/>
            <person name="Mitros T."/>
            <person name="Richards G.S."/>
            <person name="Conaco C."/>
            <person name="Dacre M."/>
            <person name="Hellsten U."/>
            <person name="Larroux C."/>
            <person name="Putnam N.H."/>
            <person name="Stanke M."/>
            <person name="Adamska M."/>
            <person name="Darling A."/>
            <person name="Degnan S.M."/>
            <person name="Oakley T.H."/>
            <person name="Plachetzki D.C."/>
            <person name="Zhai Y."/>
            <person name="Adamski M."/>
            <person name="Calcino A."/>
            <person name="Cummins S.F."/>
            <person name="Goodstein D.M."/>
            <person name="Harris C."/>
            <person name="Jackson D.J."/>
            <person name="Leys S.P."/>
            <person name="Shu S."/>
            <person name="Woodcroft B.J."/>
            <person name="Vervoort M."/>
            <person name="Kosik K.S."/>
            <person name="Manning G."/>
            <person name="Degnan B.M."/>
            <person name="Rokhsar D.S."/>
        </authorList>
    </citation>
    <scope>NUCLEOTIDE SEQUENCE [LARGE SCALE GENOMIC DNA]</scope>
</reference>
<dbReference type="Proteomes" id="UP000007879">
    <property type="component" value="Unassembled WGS sequence"/>
</dbReference>
<evidence type="ECO:0000256" key="2">
    <source>
        <dbReference type="ARBA" id="ARBA00022553"/>
    </source>
</evidence>
<accession>A0AAN0JD51</accession>